<keyword evidence="3" id="KW-1185">Reference proteome</keyword>
<evidence type="ECO:0000313" key="3">
    <source>
        <dbReference type="Proteomes" id="UP001652409"/>
    </source>
</evidence>
<keyword evidence="1" id="KW-1133">Transmembrane helix</keyword>
<organism evidence="2 3">
    <name type="scientific">Blautia ammoniilytica</name>
    <dbReference type="NCBI Taxonomy" id="2981782"/>
    <lineage>
        <taxon>Bacteria</taxon>
        <taxon>Bacillati</taxon>
        <taxon>Bacillota</taxon>
        <taxon>Clostridia</taxon>
        <taxon>Lachnospirales</taxon>
        <taxon>Lachnospiraceae</taxon>
        <taxon>Blautia</taxon>
    </lineage>
</organism>
<evidence type="ECO:0000313" key="2">
    <source>
        <dbReference type="EMBL" id="MCU6767130.1"/>
    </source>
</evidence>
<reference evidence="2 3" key="1">
    <citation type="journal article" date="2021" name="ISME Commun">
        <title>Automated analysis of genomic sequences facilitates high-throughput and comprehensive description of bacteria.</title>
        <authorList>
            <person name="Hitch T.C.A."/>
        </authorList>
    </citation>
    <scope>NUCLEOTIDE SEQUENCE [LARGE SCALE GENOMIC DNA]</scope>
    <source>
        <strain evidence="2 3">Sanger_23</strain>
    </source>
</reference>
<feature type="transmembrane region" description="Helical" evidence="1">
    <location>
        <begin position="43"/>
        <end position="64"/>
    </location>
</feature>
<comment type="caution">
    <text evidence="2">The sequence shown here is derived from an EMBL/GenBank/DDBJ whole genome shotgun (WGS) entry which is preliminary data.</text>
</comment>
<protein>
    <recommendedName>
        <fullName evidence="4">PAP2 superfamily protein</fullName>
    </recommendedName>
</protein>
<feature type="transmembrane region" description="Helical" evidence="1">
    <location>
        <begin position="174"/>
        <end position="195"/>
    </location>
</feature>
<gene>
    <name evidence="2" type="ORF">OCV61_17310</name>
</gene>
<feature type="transmembrane region" description="Helical" evidence="1">
    <location>
        <begin position="149"/>
        <end position="167"/>
    </location>
</feature>
<dbReference type="Proteomes" id="UP001652409">
    <property type="component" value="Unassembled WGS sequence"/>
</dbReference>
<sequence>MFKKLVLVQAILLFFQILLYFGCELFQRRIHDVKRPVDAKIPFLPWTVLPYCFWFPLIAVYPLVVFQTDSYSYCSYLMTMVIEIVFSVACYLIYPTSFQRPVPPDGFWGDFMKLIYHGSYRGLNCAPSLHCSSCFLIICTSFICVGMNPWIRIVTVSIAVMIVLSTLTTKQHTLIDVLTAVPLFLISRILGIMLADQYYVQFLTFIGK</sequence>
<accession>A0ABT2TY55</accession>
<dbReference type="EMBL" id="JAOQJL010000053">
    <property type="protein sequence ID" value="MCU6767130.1"/>
    <property type="molecule type" value="Genomic_DNA"/>
</dbReference>
<feature type="transmembrane region" description="Helical" evidence="1">
    <location>
        <begin position="122"/>
        <end position="143"/>
    </location>
</feature>
<evidence type="ECO:0000256" key="1">
    <source>
        <dbReference type="SAM" id="Phobius"/>
    </source>
</evidence>
<dbReference type="RefSeq" id="WP_158422816.1">
    <property type="nucleotide sequence ID" value="NZ_JAOQJL010000053.1"/>
</dbReference>
<feature type="transmembrane region" description="Helical" evidence="1">
    <location>
        <begin position="70"/>
        <end position="94"/>
    </location>
</feature>
<name>A0ABT2TY55_9FIRM</name>
<keyword evidence="1" id="KW-0472">Membrane</keyword>
<proteinExistence type="predicted"/>
<evidence type="ECO:0008006" key="4">
    <source>
        <dbReference type="Google" id="ProtNLM"/>
    </source>
</evidence>
<keyword evidence="1" id="KW-0812">Transmembrane</keyword>
<feature type="transmembrane region" description="Helical" evidence="1">
    <location>
        <begin position="6"/>
        <end position="23"/>
    </location>
</feature>